<dbReference type="SUPFAM" id="SSF52540">
    <property type="entry name" value="P-loop containing nucleoside triphosphate hydrolases"/>
    <property type="match status" value="1"/>
</dbReference>
<dbReference type="HOGENOM" id="CLU_023030_3_0_7"/>
<dbReference type="GO" id="GO:0005525">
    <property type="term" value="F:GTP binding"/>
    <property type="evidence" value="ECO:0007669"/>
    <property type="project" value="UniProtKB-KW"/>
</dbReference>
<evidence type="ECO:0000256" key="1">
    <source>
        <dbReference type="ARBA" id="ARBA00004496"/>
    </source>
</evidence>
<evidence type="ECO:0000256" key="3">
    <source>
        <dbReference type="ARBA" id="ARBA00022490"/>
    </source>
</evidence>
<dbReference type="GO" id="GO:0003723">
    <property type="term" value="F:RNA binding"/>
    <property type="evidence" value="ECO:0007669"/>
    <property type="project" value="InterPro"/>
</dbReference>
<evidence type="ECO:0000259" key="9">
    <source>
        <dbReference type="PROSITE" id="PS51722"/>
    </source>
</evidence>
<dbReference type="PRINTS" id="PR00315">
    <property type="entry name" value="ELONGATNFCT"/>
</dbReference>
<sequence>MPVVMGTAGHIDHGKTTLVRALTGIDCDRLGEEKRRGITIELGFAFLDLPDDRRLSIVDVPGHEKFVKNMVAGASGIDFVMLVIAADEGVMPQTREHLEICSLLGIRTGLVALTKVDMVDEEWLGLVQEDVAEFLEGSFLEGAPVFPVSAAAGTGMDALRGHLAQMEKELRPERRSDLFRLPVDRVFTMRGHGTVVTGTMISGSVTLGDEIELIPGGRRTKVRGLQSHGATVEVAPAGRRTAVNLSGLDVDDIRRGDVLALPDTLHPSEVWDVRMTCLSSASTPLKNRTEVHFHHGSRELLARLYFPDRDRLMPGDTCICQVRFPEPVAAVFGDRCVVRSFSPLRTVAGGVVLNPASAMLRRRDARFDEKLALLEELNDADSERRIAIHLELAGDAGCSFSLLRVLTDMESKRLEKTLVKLGSSQQAFVFDKEDRRYVSGGAVERLSSSCVDYLEAYHRREPLRQGLVRGELASGWGRGLHPRLVHFITERLVRTGRLVAEQDLVRLPGHTVSLAADQQGLRETLAAAYRQGATAPPNVKDVLDPLGLTYKEAAGVFKLMLDEGVLIRVKDGLFYDAGAMEQLKAMLEKWFTANEDIGPNEFRELTGLSRKYVIPLLEYFDRERVTMRIGDKRVLRRKTRNDPA</sequence>
<dbReference type="InterPro" id="IPR027417">
    <property type="entry name" value="P-loop_NTPase"/>
</dbReference>
<dbReference type="Proteomes" id="UP000002710">
    <property type="component" value="Chromosome"/>
</dbReference>
<dbReference type="PROSITE" id="PS00301">
    <property type="entry name" value="G_TR_1"/>
    <property type="match status" value="1"/>
</dbReference>
<keyword evidence="10" id="KW-0808">Transferase</keyword>
<comment type="subcellular location">
    <subcellularLocation>
        <location evidence="1">Cytoplasm</location>
    </subcellularLocation>
</comment>
<dbReference type="RefSeq" id="WP_011368921.1">
    <property type="nucleotide sequence ID" value="NC_007519.1"/>
</dbReference>
<dbReference type="InterPro" id="IPR036390">
    <property type="entry name" value="WH_DNA-bd_sf"/>
</dbReference>
<dbReference type="Pfam" id="PF00009">
    <property type="entry name" value="GTP_EFTU"/>
    <property type="match status" value="1"/>
</dbReference>
<dbReference type="PANTHER" id="PTHR43721">
    <property type="entry name" value="ELONGATION FACTOR TU-RELATED"/>
    <property type="match status" value="1"/>
</dbReference>
<comment type="function">
    <text evidence="7">Translation factor necessary for the incorporation of selenocysteine into proteins. It probably replaces EF-Tu for the insertion of selenocysteine directed by the UGA codon. SelB binds GTP and GDP.</text>
</comment>
<evidence type="ECO:0000313" key="11">
    <source>
        <dbReference type="Proteomes" id="UP000002710"/>
    </source>
</evidence>
<dbReference type="Gene3D" id="2.40.30.10">
    <property type="entry name" value="Translation factors"/>
    <property type="match status" value="1"/>
</dbReference>
<dbReference type="InterPro" id="IPR000795">
    <property type="entry name" value="T_Tr_GTP-bd_dom"/>
</dbReference>
<evidence type="ECO:0000256" key="5">
    <source>
        <dbReference type="ARBA" id="ARBA00022917"/>
    </source>
</evidence>
<dbReference type="Pfam" id="PF25461">
    <property type="entry name" value="Beta-barrel_SelB"/>
    <property type="match status" value="1"/>
</dbReference>
<gene>
    <name evidence="10" type="ordered locus">Dde_3173</name>
</gene>
<dbReference type="InterPro" id="IPR009001">
    <property type="entry name" value="Transl_elong_EF1A/Init_IF2_C"/>
</dbReference>
<dbReference type="GO" id="GO:0005829">
    <property type="term" value="C:cytosol"/>
    <property type="evidence" value="ECO:0007669"/>
    <property type="project" value="TreeGrafter"/>
</dbReference>
<organism evidence="10 11">
    <name type="scientific">Oleidesulfovibrio alaskensis (strain ATCC BAA-1058 / DSM 17464 / G20)</name>
    <name type="common">Desulfovibrio alaskensis</name>
    <dbReference type="NCBI Taxonomy" id="207559"/>
    <lineage>
        <taxon>Bacteria</taxon>
        <taxon>Pseudomonadati</taxon>
        <taxon>Thermodesulfobacteriota</taxon>
        <taxon>Desulfovibrionia</taxon>
        <taxon>Desulfovibrionales</taxon>
        <taxon>Desulfovibrionaceae</taxon>
        <taxon>Oleidesulfovibrio</taxon>
    </lineage>
</organism>
<accession>Q30WH9</accession>
<dbReference type="InterPro" id="IPR050055">
    <property type="entry name" value="EF-Tu_GTPase"/>
</dbReference>
<dbReference type="InterPro" id="IPR004535">
    <property type="entry name" value="Transl_elong_SelB"/>
</dbReference>
<keyword evidence="3" id="KW-0963">Cytoplasm</keyword>
<dbReference type="Gene3D" id="1.10.10.10">
    <property type="entry name" value="Winged helix-like DNA-binding domain superfamily/Winged helix DNA-binding domain"/>
    <property type="match status" value="1"/>
</dbReference>
<dbReference type="GO" id="GO:0001514">
    <property type="term" value="P:selenocysteine incorporation"/>
    <property type="evidence" value="ECO:0007669"/>
    <property type="project" value="InterPro"/>
</dbReference>
<evidence type="ECO:0000256" key="6">
    <source>
        <dbReference type="ARBA" id="ARBA00023134"/>
    </source>
</evidence>
<dbReference type="NCBIfam" id="TIGR00231">
    <property type="entry name" value="small_GTP"/>
    <property type="match status" value="1"/>
</dbReference>
<dbReference type="GO" id="GO:0003924">
    <property type="term" value="F:GTPase activity"/>
    <property type="evidence" value="ECO:0007669"/>
    <property type="project" value="InterPro"/>
</dbReference>
<dbReference type="KEGG" id="dde:Dde_3173"/>
<evidence type="ECO:0000256" key="8">
    <source>
        <dbReference type="ARBA" id="ARBA00031615"/>
    </source>
</evidence>
<dbReference type="InterPro" id="IPR009000">
    <property type="entry name" value="Transl_B-barrel_sf"/>
</dbReference>
<dbReference type="InterPro" id="IPR036388">
    <property type="entry name" value="WH-like_DNA-bd_sf"/>
</dbReference>
<dbReference type="SUPFAM" id="SSF50447">
    <property type="entry name" value="Translation proteins"/>
    <property type="match status" value="1"/>
</dbReference>
<dbReference type="GO" id="GO:0016779">
    <property type="term" value="F:nucleotidyltransferase activity"/>
    <property type="evidence" value="ECO:0007669"/>
    <property type="project" value="UniProtKB-KW"/>
</dbReference>
<dbReference type="PANTHER" id="PTHR43721:SF22">
    <property type="entry name" value="ELONGATION FACTOR TU, MITOCHONDRIAL"/>
    <property type="match status" value="1"/>
</dbReference>
<dbReference type="SUPFAM" id="SSF46785">
    <property type="entry name" value="Winged helix' DNA-binding domain"/>
    <property type="match status" value="3"/>
</dbReference>
<dbReference type="InterPro" id="IPR005225">
    <property type="entry name" value="Small_GTP-bd"/>
</dbReference>
<dbReference type="Pfam" id="PF09107">
    <property type="entry name" value="WHD_3rd_SelB"/>
    <property type="match status" value="1"/>
</dbReference>
<dbReference type="AlphaFoldDB" id="Q30WH9"/>
<dbReference type="eggNOG" id="COG3276">
    <property type="taxonomic scope" value="Bacteria"/>
</dbReference>
<dbReference type="InterPro" id="IPR057335">
    <property type="entry name" value="Beta-barrel_SelB"/>
</dbReference>
<dbReference type="SUPFAM" id="SSF50465">
    <property type="entry name" value="EF-Tu/eEF-1alpha/eIF2-gamma C-terminal domain"/>
    <property type="match status" value="1"/>
</dbReference>
<dbReference type="InterPro" id="IPR015190">
    <property type="entry name" value="Elong_fac_SelB-wing-hlx_typ-2"/>
</dbReference>
<evidence type="ECO:0000256" key="7">
    <source>
        <dbReference type="ARBA" id="ARBA00025526"/>
    </source>
</evidence>
<dbReference type="CDD" id="cd04171">
    <property type="entry name" value="SelB"/>
    <property type="match status" value="1"/>
</dbReference>
<dbReference type="Gene3D" id="1.10.10.2770">
    <property type="match status" value="1"/>
</dbReference>
<dbReference type="Pfam" id="PF03144">
    <property type="entry name" value="GTP_EFTU_D2"/>
    <property type="match status" value="1"/>
</dbReference>
<evidence type="ECO:0000256" key="4">
    <source>
        <dbReference type="ARBA" id="ARBA00022741"/>
    </source>
</evidence>
<keyword evidence="10" id="KW-0251">Elongation factor</keyword>
<keyword evidence="4" id="KW-0547">Nucleotide-binding</keyword>
<dbReference type="GO" id="GO:0003746">
    <property type="term" value="F:translation elongation factor activity"/>
    <property type="evidence" value="ECO:0007669"/>
    <property type="project" value="UniProtKB-KW"/>
</dbReference>
<keyword evidence="11" id="KW-1185">Reference proteome</keyword>
<dbReference type="CDD" id="cd15491">
    <property type="entry name" value="selB_III"/>
    <property type="match status" value="1"/>
</dbReference>
<feature type="domain" description="Tr-type G" evidence="9">
    <location>
        <begin position="1"/>
        <end position="173"/>
    </location>
</feature>
<dbReference type="FunFam" id="3.40.50.300:FF:001064">
    <property type="entry name" value="Selenocysteine-specific translation elongation factor"/>
    <property type="match status" value="1"/>
</dbReference>
<dbReference type="PROSITE" id="PS51722">
    <property type="entry name" value="G_TR_2"/>
    <property type="match status" value="1"/>
</dbReference>
<proteinExistence type="predicted"/>
<protein>
    <recommendedName>
        <fullName evidence="2">Selenocysteine-specific elongation factor</fullName>
    </recommendedName>
    <alternativeName>
        <fullName evidence="8">SelB translation factor</fullName>
    </alternativeName>
</protein>
<evidence type="ECO:0000313" key="10">
    <source>
        <dbReference type="EMBL" id="ABB39967.1"/>
    </source>
</evidence>
<keyword evidence="6" id="KW-0342">GTP-binding</keyword>
<keyword evidence="5" id="KW-0648">Protein biosynthesis</keyword>
<dbReference type="InterPro" id="IPR031157">
    <property type="entry name" value="G_TR_CS"/>
</dbReference>
<reference evidence="10 11" key="1">
    <citation type="journal article" date="2011" name="J. Bacteriol.">
        <title>Complete genome sequence and updated annotation of Desulfovibrio alaskensis G20.</title>
        <authorList>
            <person name="Hauser L.J."/>
            <person name="Land M.L."/>
            <person name="Brown S.D."/>
            <person name="Larimer F."/>
            <person name="Keller K.L."/>
            <person name="Rapp-Giles B.J."/>
            <person name="Price M.N."/>
            <person name="Lin M."/>
            <person name="Bruce D.C."/>
            <person name="Detter J.C."/>
            <person name="Tapia R."/>
            <person name="Han C.S."/>
            <person name="Goodwin L.A."/>
            <person name="Cheng J.F."/>
            <person name="Pitluck S."/>
            <person name="Copeland A."/>
            <person name="Lucas S."/>
            <person name="Nolan M."/>
            <person name="Lapidus A.L."/>
            <person name="Palumbo A.V."/>
            <person name="Wall J.D."/>
        </authorList>
    </citation>
    <scope>NUCLEOTIDE SEQUENCE [LARGE SCALE GENOMIC DNA]</scope>
    <source>
        <strain evidence="11">ATCC BAA 1058 / DSM 17464 / G20</strain>
    </source>
</reference>
<dbReference type="Pfam" id="PF09106">
    <property type="entry name" value="WHD_2nd_SelB"/>
    <property type="match status" value="1"/>
</dbReference>
<dbReference type="Gene3D" id="3.40.50.300">
    <property type="entry name" value="P-loop containing nucleotide triphosphate hydrolases"/>
    <property type="match status" value="1"/>
</dbReference>
<dbReference type="EMBL" id="CP000112">
    <property type="protein sequence ID" value="ABB39967.1"/>
    <property type="molecule type" value="Genomic_DNA"/>
</dbReference>
<dbReference type="STRING" id="207559.Dde_3173"/>
<dbReference type="NCBIfam" id="TIGR00475">
    <property type="entry name" value="selB"/>
    <property type="match status" value="1"/>
</dbReference>
<dbReference type="InterPro" id="IPR015191">
    <property type="entry name" value="SelB_WHD4"/>
</dbReference>
<evidence type="ECO:0000256" key="2">
    <source>
        <dbReference type="ARBA" id="ARBA00015953"/>
    </source>
</evidence>
<keyword evidence="10" id="KW-0548">Nucleotidyltransferase</keyword>
<dbReference type="CDD" id="cd03696">
    <property type="entry name" value="SelB_II"/>
    <property type="match status" value="1"/>
</dbReference>
<name>Q30WH9_OLEA2</name>
<dbReference type="InterPro" id="IPR004161">
    <property type="entry name" value="EFTu-like_2"/>
</dbReference>